<reference evidence="1 2" key="1">
    <citation type="submission" date="2015-07" db="EMBL/GenBank/DDBJ databases">
        <title>Draft genome sequences of 17 French Clostridium botulinum group III.</title>
        <authorList>
            <person name="Woudstra C."/>
            <person name="Le Marechal C."/>
            <person name="Souillard R."/>
            <person name="Bayon-Auboyer M.-H."/>
            <person name="Dessouter D."/>
            <person name="Fach P."/>
        </authorList>
    </citation>
    <scope>NUCLEOTIDE SEQUENCE [LARGE SCALE GENOMIC DNA]</scope>
    <source>
        <strain evidence="1 2">12LNRI-CD</strain>
    </source>
</reference>
<evidence type="ECO:0000313" key="2">
    <source>
        <dbReference type="Proteomes" id="UP000037540"/>
    </source>
</evidence>
<name>A0A9Q1UVX9_CLOBO</name>
<sequence>MKYIYNPLVDTFNNMYKTYKPLIDLAEHNKAITKLINIPISKNKLQRYDILLRQIKPLKDRYTCYHYTPLNVKIININLNKIDLNCLQNCVSKCKFRHLQGYNNKLNKNKATVNIKHITYIDEHSINKILHQVVNKLDSEEERKLFLWVISLIEDSIKENQSKTT</sequence>
<gene>
    <name evidence="1" type="ORF">ADU74_13935</name>
</gene>
<comment type="caution">
    <text evidence="1">The sequence shown here is derived from an EMBL/GenBank/DDBJ whole genome shotgun (WGS) entry which is preliminary data.</text>
</comment>
<evidence type="ECO:0000313" key="1">
    <source>
        <dbReference type="EMBL" id="KOA81893.1"/>
    </source>
</evidence>
<accession>A0A9Q1UVX9</accession>
<dbReference type="EMBL" id="LGVR01000116">
    <property type="protein sequence ID" value="KOA81893.1"/>
    <property type="molecule type" value="Genomic_DNA"/>
</dbReference>
<proteinExistence type="predicted"/>
<dbReference type="AlphaFoldDB" id="A0A9Q1UVX9"/>
<protein>
    <submittedName>
        <fullName evidence="1">Uncharacterized protein</fullName>
    </submittedName>
</protein>
<dbReference type="Proteomes" id="UP000037540">
    <property type="component" value="Unassembled WGS sequence"/>
</dbReference>
<organism evidence="1 2">
    <name type="scientific">Clostridium botulinum</name>
    <dbReference type="NCBI Taxonomy" id="1491"/>
    <lineage>
        <taxon>Bacteria</taxon>
        <taxon>Bacillati</taxon>
        <taxon>Bacillota</taxon>
        <taxon>Clostridia</taxon>
        <taxon>Eubacteriales</taxon>
        <taxon>Clostridiaceae</taxon>
        <taxon>Clostridium</taxon>
    </lineage>
</organism>
<dbReference type="RefSeq" id="WP_013720849.1">
    <property type="nucleotide sequence ID" value="NZ_LGVO01000037.1"/>
</dbReference>